<keyword evidence="2 6" id="KW-0889">Transcription antitermination</keyword>
<dbReference type="EMBL" id="MCHY01000006">
    <property type="protein sequence ID" value="RKD25581.1"/>
    <property type="molecule type" value="Genomic_DNA"/>
</dbReference>
<dbReference type="InterPro" id="IPR006027">
    <property type="entry name" value="NusB_RsmB_TIM44"/>
</dbReference>
<evidence type="ECO:0000256" key="5">
    <source>
        <dbReference type="ARBA" id="ARBA00023163"/>
    </source>
</evidence>
<organism evidence="8 9">
    <name type="scientific">Ammoniphilus oxalaticus</name>
    <dbReference type="NCBI Taxonomy" id="66863"/>
    <lineage>
        <taxon>Bacteria</taxon>
        <taxon>Bacillati</taxon>
        <taxon>Bacillota</taxon>
        <taxon>Bacilli</taxon>
        <taxon>Bacillales</taxon>
        <taxon>Paenibacillaceae</taxon>
        <taxon>Aneurinibacillus group</taxon>
        <taxon>Ammoniphilus</taxon>
    </lineage>
</organism>
<name>A0A419SMZ8_9BACL</name>
<dbReference type="PANTHER" id="PTHR11078">
    <property type="entry name" value="N UTILIZATION SUBSTANCE PROTEIN B-RELATED"/>
    <property type="match status" value="1"/>
</dbReference>
<dbReference type="InterPro" id="IPR011605">
    <property type="entry name" value="NusB_fam"/>
</dbReference>
<dbReference type="AlphaFoldDB" id="A0A419SMZ8"/>
<proteinExistence type="inferred from homology"/>
<keyword evidence="5 6" id="KW-0804">Transcription</keyword>
<gene>
    <name evidence="6" type="primary">nusB</name>
    <name evidence="8" type="ORF">BEP19_01150</name>
</gene>
<comment type="function">
    <text evidence="6">Involved in transcription antitermination. Required for transcription of ribosomal RNA (rRNA) genes. Binds specifically to the boxA antiterminator sequence of the ribosomal RNA (rrn) operons.</text>
</comment>
<comment type="similarity">
    <text evidence="1 6">Belongs to the NusB family.</text>
</comment>
<dbReference type="Pfam" id="PF01029">
    <property type="entry name" value="NusB"/>
    <property type="match status" value="1"/>
</dbReference>
<evidence type="ECO:0000256" key="4">
    <source>
        <dbReference type="ARBA" id="ARBA00023015"/>
    </source>
</evidence>
<evidence type="ECO:0000313" key="9">
    <source>
        <dbReference type="Proteomes" id="UP000284219"/>
    </source>
</evidence>
<dbReference type="GO" id="GO:0006353">
    <property type="term" value="P:DNA-templated transcription termination"/>
    <property type="evidence" value="ECO:0007669"/>
    <property type="project" value="UniProtKB-UniRule"/>
</dbReference>
<keyword evidence="4 6" id="KW-0805">Transcription regulation</keyword>
<dbReference type="PANTHER" id="PTHR11078:SF3">
    <property type="entry name" value="ANTITERMINATION NUSB DOMAIN-CONTAINING PROTEIN"/>
    <property type="match status" value="1"/>
</dbReference>
<dbReference type="Proteomes" id="UP000284219">
    <property type="component" value="Unassembled WGS sequence"/>
</dbReference>
<keyword evidence="3 6" id="KW-0694">RNA-binding</keyword>
<dbReference type="InterPro" id="IPR035926">
    <property type="entry name" value="NusB-like_sf"/>
</dbReference>
<evidence type="ECO:0000256" key="3">
    <source>
        <dbReference type="ARBA" id="ARBA00022884"/>
    </source>
</evidence>
<dbReference type="Gene3D" id="1.10.940.10">
    <property type="entry name" value="NusB-like"/>
    <property type="match status" value="1"/>
</dbReference>
<evidence type="ECO:0000256" key="1">
    <source>
        <dbReference type="ARBA" id="ARBA00005952"/>
    </source>
</evidence>
<dbReference type="NCBIfam" id="TIGR01951">
    <property type="entry name" value="nusB"/>
    <property type="match status" value="1"/>
</dbReference>
<keyword evidence="9" id="KW-1185">Reference proteome</keyword>
<accession>A0A419SMZ8</accession>
<evidence type="ECO:0000256" key="2">
    <source>
        <dbReference type="ARBA" id="ARBA00022814"/>
    </source>
</evidence>
<comment type="caution">
    <text evidence="8">The sequence shown here is derived from an EMBL/GenBank/DDBJ whole genome shotgun (WGS) entry which is preliminary data.</text>
</comment>
<dbReference type="GO" id="GO:0005829">
    <property type="term" value="C:cytosol"/>
    <property type="evidence" value="ECO:0007669"/>
    <property type="project" value="TreeGrafter"/>
</dbReference>
<reference evidence="8 9" key="1">
    <citation type="submission" date="2016-08" db="EMBL/GenBank/DDBJ databases">
        <title>Novel Firmicute Genomes.</title>
        <authorList>
            <person name="Poppleton D.I."/>
            <person name="Gribaldo S."/>
        </authorList>
    </citation>
    <scope>NUCLEOTIDE SEQUENCE [LARGE SCALE GENOMIC DNA]</scope>
    <source>
        <strain evidence="8 9">RAOx-1</strain>
    </source>
</reference>
<dbReference type="GO" id="GO:0003723">
    <property type="term" value="F:RNA binding"/>
    <property type="evidence" value="ECO:0007669"/>
    <property type="project" value="UniProtKB-UniRule"/>
</dbReference>
<sequence>MSRREAREKAVQVLYQLDLTEVEVEAAMQTVLEEDTTFQEIAFLEQLVMGVRSHQAKLDQAIQRYLRDWTFERLAPVDRAVLRIAAYEILYLADEIPGKVSLNEALELTRSFGMEQSVKYINGVLANLVEGIKVGDE</sequence>
<dbReference type="HAMAP" id="MF_00073">
    <property type="entry name" value="NusB"/>
    <property type="match status" value="1"/>
</dbReference>
<evidence type="ECO:0000259" key="7">
    <source>
        <dbReference type="Pfam" id="PF01029"/>
    </source>
</evidence>
<dbReference type="RefSeq" id="WP_120188250.1">
    <property type="nucleotide sequence ID" value="NZ_MCHY01000006.1"/>
</dbReference>
<dbReference type="GO" id="GO:0031564">
    <property type="term" value="P:transcription antitermination"/>
    <property type="evidence" value="ECO:0007669"/>
    <property type="project" value="UniProtKB-KW"/>
</dbReference>
<dbReference type="SUPFAM" id="SSF48013">
    <property type="entry name" value="NusB-like"/>
    <property type="match status" value="1"/>
</dbReference>
<feature type="domain" description="NusB/RsmB/TIM44" evidence="7">
    <location>
        <begin position="4"/>
        <end position="129"/>
    </location>
</feature>
<protein>
    <recommendedName>
        <fullName evidence="6">Transcription antitermination protein NusB</fullName>
    </recommendedName>
    <alternativeName>
        <fullName evidence="6">Antitermination factor NusB</fullName>
    </alternativeName>
</protein>
<evidence type="ECO:0000313" key="8">
    <source>
        <dbReference type="EMBL" id="RKD25581.1"/>
    </source>
</evidence>
<dbReference type="OrthoDB" id="9811381at2"/>
<evidence type="ECO:0000256" key="6">
    <source>
        <dbReference type="HAMAP-Rule" id="MF_00073"/>
    </source>
</evidence>